<organism evidence="1 2">
    <name type="scientific">Vibrio parahaemolyticus</name>
    <dbReference type="NCBI Taxonomy" id="670"/>
    <lineage>
        <taxon>Bacteria</taxon>
        <taxon>Pseudomonadati</taxon>
        <taxon>Pseudomonadota</taxon>
        <taxon>Gammaproteobacteria</taxon>
        <taxon>Vibrionales</taxon>
        <taxon>Vibrionaceae</taxon>
        <taxon>Vibrio</taxon>
    </lineage>
</organism>
<protein>
    <submittedName>
        <fullName evidence="1">Uncharacterized protein</fullName>
    </submittedName>
</protein>
<reference evidence="1 2" key="1">
    <citation type="submission" date="2020-04" db="EMBL/GenBank/DDBJ databases">
        <title>Whole-genome sequencing of Vibrio spp. from China reveals different genetic environments of blaCTX-M-14 among diverse lineages.</title>
        <authorList>
            <person name="Zheng Z."/>
            <person name="Ye L."/>
            <person name="Chen S."/>
        </authorList>
    </citation>
    <scope>NUCLEOTIDE SEQUENCE [LARGE SCALE GENOMIC DNA]</scope>
    <source>
        <strain evidence="1 2">Vb0574</strain>
    </source>
</reference>
<comment type="caution">
    <text evidence="1">The sequence shown here is derived from an EMBL/GenBank/DDBJ whole genome shotgun (WGS) entry which is preliminary data.</text>
</comment>
<proteinExistence type="predicted"/>
<evidence type="ECO:0000313" key="2">
    <source>
        <dbReference type="Proteomes" id="UP000555836"/>
    </source>
</evidence>
<evidence type="ECO:0000313" key="1">
    <source>
        <dbReference type="EMBL" id="NMU24577.1"/>
    </source>
</evidence>
<accession>A0A7Y0S1C4</accession>
<feature type="non-terminal residue" evidence="1">
    <location>
        <position position="1"/>
    </location>
</feature>
<name>A0A7Y0S1C4_VIBPH</name>
<dbReference type="AlphaFoldDB" id="A0A7Y0S1C4"/>
<sequence length="88" mass="9466">LTPELNARMAELRQLQSPISTKEIELASGDNGVISVSGTGAKPQITEAEVAGFRFRYSAEVFFQVNRILASDLVRTATRDAGGKLALD</sequence>
<dbReference type="EMBL" id="JABCLD010000383">
    <property type="protein sequence ID" value="NMU24577.1"/>
    <property type="molecule type" value="Genomic_DNA"/>
</dbReference>
<dbReference type="Proteomes" id="UP000555836">
    <property type="component" value="Unassembled WGS sequence"/>
</dbReference>
<feature type="non-terminal residue" evidence="1">
    <location>
        <position position="88"/>
    </location>
</feature>
<gene>
    <name evidence="1" type="ORF">HKB21_02965</name>
</gene>